<gene>
    <name evidence="2" type="ORF">FTOL_10670</name>
</gene>
<dbReference type="Proteomes" id="UP001187734">
    <property type="component" value="Unassembled WGS sequence"/>
</dbReference>
<evidence type="ECO:0000313" key="3">
    <source>
        <dbReference type="Proteomes" id="UP001187734"/>
    </source>
</evidence>
<evidence type="ECO:0000313" key="2">
    <source>
        <dbReference type="EMBL" id="SPJ84153.1"/>
    </source>
</evidence>
<sequence length="68" mass="7759">MSHYGAKVRSGIIASFQHSLLPPYTYKSGAVLLRLQTKYYYRGAKLQPDRDRASESPDRMKHIEISSS</sequence>
<comment type="caution">
    <text evidence="2">The sequence shown here is derived from an EMBL/GenBank/DDBJ whole genome shotgun (WGS) entry which is preliminary data.</text>
</comment>
<dbReference type="EMBL" id="ONZP01000431">
    <property type="protein sequence ID" value="SPJ84153.1"/>
    <property type="molecule type" value="Genomic_DNA"/>
</dbReference>
<organism evidence="2 3">
    <name type="scientific">Fusarium torulosum</name>
    <dbReference type="NCBI Taxonomy" id="33205"/>
    <lineage>
        <taxon>Eukaryota</taxon>
        <taxon>Fungi</taxon>
        <taxon>Dikarya</taxon>
        <taxon>Ascomycota</taxon>
        <taxon>Pezizomycotina</taxon>
        <taxon>Sordariomycetes</taxon>
        <taxon>Hypocreomycetidae</taxon>
        <taxon>Hypocreales</taxon>
        <taxon>Nectriaceae</taxon>
        <taxon>Fusarium</taxon>
    </lineage>
</organism>
<feature type="compositionally biased region" description="Basic and acidic residues" evidence="1">
    <location>
        <begin position="47"/>
        <end position="68"/>
    </location>
</feature>
<reference evidence="2" key="1">
    <citation type="submission" date="2018-03" db="EMBL/GenBank/DDBJ databases">
        <authorList>
            <person name="Guldener U."/>
        </authorList>
    </citation>
    <scope>NUCLEOTIDE SEQUENCE</scope>
</reference>
<keyword evidence="3" id="KW-1185">Reference proteome</keyword>
<dbReference type="AlphaFoldDB" id="A0AAE8MH56"/>
<proteinExistence type="predicted"/>
<evidence type="ECO:0000256" key="1">
    <source>
        <dbReference type="SAM" id="MobiDB-lite"/>
    </source>
</evidence>
<feature type="region of interest" description="Disordered" evidence="1">
    <location>
        <begin position="46"/>
        <end position="68"/>
    </location>
</feature>
<name>A0AAE8MH56_9HYPO</name>
<accession>A0AAE8MH56</accession>
<protein>
    <submittedName>
        <fullName evidence="2">Uncharacterized protein</fullName>
    </submittedName>
</protein>